<dbReference type="Gene3D" id="3.40.50.150">
    <property type="entry name" value="Vaccinia Virus protein VP39"/>
    <property type="match status" value="1"/>
</dbReference>
<proteinExistence type="predicted"/>
<dbReference type="AlphaFoldDB" id="A0A6G9A2M2"/>
<gene>
    <name evidence="2" type="ORF">HAV00_09480</name>
</gene>
<reference evidence="2 3" key="1">
    <citation type="journal article" date="2020" name="Int. J. Syst. Evol. Microbiol.">
        <title>Description and complete genome sequences of Bradyrhizobium symbiodeficiens sp. nov., a non-symbiotic bacterium associated with legumes native to Canada.</title>
        <authorList>
            <person name="Bromfield E.S.P."/>
            <person name="Cloutier S."/>
            <person name="Nguyen H.D.T."/>
        </authorList>
    </citation>
    <scope>NUCLEOTIDE SEQUENCE [LARGE SCALE GENOMIC DNA]</scope>
    <source>
        <strain evidence="2 3">101S1MB</strain>
    </source>
</reference>
<dbReference type="CDD" id="cd02440">
    <property type="entry name" value="AdoMet_MTases"/>
    <property type="match status" value="1"/>
</dbReference>
<dbReference type="RefSeq" id="WP_166467456.1">
    <property type="nucleotide sequence ID" value="NZ_CP050066.2"/>
</dbReference>
<dbReference type="Pfam" id="PF13649">
    <property type="entry name" value="Methyltransf_25"/>
    <property type="match status" value="1"/>
</dbReference>
<name>A0A6G9A2M2_9BRAD</name>
<feature type="domain" description="Methyltransferase" evidence="1">
    <location>
        <begin position="45"/>
        <end position="140"/>
    </location>
</feature>
<dbReference type="PANTHER" id="PTHR12843:SF5">
    <property type="entry name" value="EEF1A LYSINE METHYLTRANSFERASE 2"/>
    <property type="match status" value="1"/>
</dbReference>
<dbReference type="GO" id="GO:0032259">
    <property type="term" value="P:methylation"/>
    <property type="evidence" value="ECO:0007669"/>
    <property type="project" value="UniProtKB-KW"/>
</dbReference>
<accession>A0A6G9A2M2</accession>
<protein>
    <submittedName>
        <fullName evidence="2">Class I SAM-dependent methyltransferase</fullName>
        <ecNumber evidence="2">2.1.-.-</ecNumber>
    </submittedName>
</protein>
<evidence type="ECO:0000313" key="3">
    <source>
        <dbReference type="Proteomes" id="UP000500895"/>
    </source>
</evidence>
<dbReference type="EMBL" id="CP050066">
    <property type="protein sequence ID" value="QIP06463.1"/>
    <property type="molecule type" value="Genomic_DNA"/>
</dbReference>
<dbReference type="InterPro" id="IPR041698">
    <property type="entry name" value="Methyltransf_25"/>
</dbReference>
<organism evidence="2 3">
    <name type="scientific">Bradyrhizobium symbiodeficiens</name>
    <dbReference type="NCBI Taxonomy" id="1404367"/>
    <lineage>
        <taxon>Bacteria</taxon>
        <taxon>Pseudomonadati</taxon>
        <taxon>Pseudomonadota</taxon>
        <taxon>Alphaproteobacteria</taxon>
        <taxon>Hyphomicrobiales</taxon>
        <taxon>Nitrobacteraceae</taxon>
        <taxon>Bradyrhizobium</taxon>
    </lineage>
</organism>
<dbReference type="Proteomes" id="UP000500895">
    <property type="component" value="Chromosome"/>
</dbReference>
<dbReference type="InterPro" id="IPR029063">
    <property type="entry name" value="SAM-dependent_MTases_sf"/>
</dbReference>
<dbReference type="PANTHER" id="PTHR12843">
    <property type="entry name" value="PROTEIN-LYSINE N-METHYLTRANSFERASE METTL10"/>
    <property type="match status" value="1"/>
</dbReference>
<dbReference type="SUPFAM" id="SSF53335">
    <property type="entry name" value="S-adenosyl-L-methionine-dependent methyltransferases"/>
    <property type="match status" value="1"/>
</dbReference>
<dbReference type="GO" id="GO:0008168">
    <property type="term" value="F:methyltransferase activity"/>
    <property type="evidence" value="ECO:0007669"/>
    <property type="project" value="UniProtKB-KW"/>
</dbReference>
<sequence>MCDRSAHWENVYATKGEAEVSWFQDSPAISLGMIRAARPDQRAAIIDIGGGASRLVDALLQGGYRDLAVLDLSANALDAAKRRIGQAASTIDWIVADATTWGPARIYDVWHDRAAFHFLTDPRDRAAYVERLRSAVAPGGHVIIATFAPDGPEKCSGLPVQRHDSASLAAELGPEFELVETQSETHHTPWNSTQAFQFSRFRRSS</sequence>
<keyword evidence="2" id="KW-0808">Transferase</keyword>
<keyword evidence="2" id="KW-0489">Methyltransferase</keyword>
<dbReference type="EC" id="2.1.-.-" evidence="2"/>
<evidence type="ECO:0000313" key="2">
    <source>
        <dbReference type="EMBL" id="QIP06463.1"/>
    </source>
</evidence>
<evidence type="ECO:0000259" key="1">
    <source>
        <dbReference type="Pfam" id="PF13649"/>
    </source>
</evidence>